<reference evidence="2 3" key="1">
    <citation type="submission" date="2017-04" db="EMBL/GenBank/DDBJ databases">
        <authorList>
            <person name="Afonso C.L."/>
            <person name="Miller P.J."/>
            <person name="Scott M.A."/>
            <person name="Spackman E."/>
            <person name="Goraichik I."/>
            <person name="Dimitrov K.M."/>
            <person name="Suarez D.L."/>
            <person name="Swayne D.E."/>
        </authorList>
    </citation>
    <scope>NUCLEOTIDE SEQUENCE [LARGE SCALE GENOMIC DNA]</scope>
    <source>
        <strain evidence="3">XA(T)</strain>
    </source>
</reference>
<dbReference type="EMBL" id="CP020715">
    <property type="protein sequence ID" value="ARJ06188.1"/>
    <property type="molecule type" value="Genomic_DNA"/>
</dbReference>
<dbReference type="GO" id="GO:0016020">
    <property type="term" value="C:membrane"/>
    <property type="evidence" value="ECO:0007669"/>
    <property type="project" value="TreeGrafter"/>
</dbReference>
<dbReference type="Proteomes" id="UP000192775">
    <property type="component" value="Chromosome"/>
</dbReference>
<proteinExistence type="predicted"/>
<protein>
    <submittedName>
        <fullName evidence="2">Uncharacterized protein</fullName>
    </submittedName>
</protein>
<keyword evidence="3" id="KW-1185">Reference proteome</keyword>
<dbReference type="STRING" id="1619308.B5808_13880"/>
<evidence type="ECO:0000313" key="2">
    <source>
        <dbReference type="EMBL" id="ARJ06188.1"/>
    </source>
</evidence>
<dbReference type="AlphaFoldDB" id="A0A1X9LPG2"/>
<dbReference type="InterPro" id="IPR000073">
    <property type="entry name" value="AB_hydrolase_1"/>
</dbReference>
<dbReference type="Pfam" id="PF00561">
    <property type="entry name" value="Abhydrolase_1"/>
    <property type="match status" value="1"/>
</dbReference>
<keyword evidence="1" id="KW-0378">Hydrolase</keyword>
<dbReference type="InterPro" id="IPR050266">
    <property type="entry name" value="AB_hydrolase_sf"/>
</dbReference>
<accession>A0A1X9LPG2</accession>
<organism evidence="2 3">
    <name type="scientific">Cnuibacter physcomitrellae</name>
    <dbReference type="NCBI Taxonomy" id="1619308"/>
    <lineage>
        <taxon>Bacteria</taxon>
        <taxon>Bacillati</taxon>
        <taxon>Actinomycetota</taxon>
        <taxon>Actinomycetes</taxon>
        <taxon>Micrococcales</taxon>
        <taxon>Microbacteriaceae</taxon>
        <taxon>Cnuibacter</taxon>
    </lineage>
</organism>
<dbReference type="GO" id="GO:0016787">
    <property type="term" value="F:hydrolase activity"/>
    <property type="evidence" value="ECO:0007669"/>
    <property type="project" value="UniProtKB-KW"/>
</dbReference>
<dbReference type="KEGG" id="cphy:B5808_13880"/>
<dbReference type="PANTHER" id="PTHR43798">
    <property type="entry name" value="MONOACYLGLYCEROL LIPASE"/>
    <property type="match status" value="1"/>
</dbReference>
<dbReference type="PRINTS" id="PR00111">
    <property type="entry name" value="ABHYDROLASE"/>
</dbReference>
<dbReference type="PANTHER" id="PTHR43798:SF31">
    <property type="entry name" value="AB HYDROLASE SUPERFAMILY PROTEIN YCLE"/>
    <property type="match status" value="1"/>
</dbReference>
<name>A0A1X9LPG2_9MICO</name>
<dbReference type="Gene3D" id="3.40.50.1820">
    <property type="entry name" value="alpha/beta hydrolase"/>
    <property type="match status" value="1"/>
</dbReference>
<gene>
    <name evidence="2" type="ORF">B5808_13880</name>
</gene>
<evidence type="ECO:0000256" key="1">
    <source>
        <dbReference type="ARBA" id="ARBA00022801"/>
    </source>
</evidence>
<dbReference type="SUPFAM" id="SSF53474">
    <property type="entry name" value="alpha/beta-Hydrolases"/>
    <property type="match status" value="1"/>
</dbReference>
<sequence length="299" mass="31379">MDGAMRSPRRSSVEVDGGSLAVHEWPGNGPDAVVAVHGITANHAAFHALAEALPDVRLIAPDLRGRGSSRALPGPYTLDQHAEDVLAVITAASAAPVTLVGHSMGAFVAVLAAARRPDLVRSLVLVDGGLPFPPGPGSEEERVQATLGPALARLDMTFSDREAYHDFWRTHPAFAGSWSDAIAAYADADLVGEGPDLRPGSNPEAIAVSARELLGHAGHASALRSLAEQPVTFIRAPRGLLDQPEALYSPDVVDAWRRELPGWRIVEADDANHYTVVMAPAGAALVARVVRDAPIPTAS</sequence>
<evidence type="ECO:0000313" key="3">
    <source>
        <dbReference type="Proteomes" id="UP000192775"/>
    </source>
</evidence>
<dbReference type="InterPro" id="IPR029058">
    <property type="entry name" value="AB_hydrolase_fold"/>
</dbReference>